<keyword evidence="1" id="KW-1133">Transmembrane helix</keyword>
<gene>
    <name evidence="2" type="ORF">CYJ10_07950</name>
</gene>
<dbReference type="GO" id="GO:0043683">
    <property type="term" value="P:type IV pilus assembly"/>
    <property type="evidence" value="ECO:0007669"/>
    <property type="project" value="InterPro"/>
</dbReference>
<dbReference type="AlphaFoldDB" id="A0A2N5CHB2"/>
<dbReference type="Pfam" id="PF16074">
    <property type="entry name" value="PilW"/>
    <property type="match status" value="1"/>
</dbReference>
<name>A0A2N5CHB2_9BURK</name>
<protein>
    <submittedName>
        <fullName evidence="2">Pilus assembly protein PilW</fullName>
    </submittedName>
</protein>
<dbReference type="Proteomes" id="UP000234341">
    <property type="component" value="Unassembled WGS sequence"/>
</dbReference>
<feature type="transmembrane region" description="Helical" evidence="1">
    <location>
        <begin position="12"/>
        <end position="40"/>
    </location>
</feature>
<dbReference type="OrthoDB" id="8780389at2"/>
<dbReference type="InterPro" id="IPR032092">
    <property type="entry name" value="PilW"/>
</dbReference>
<reference evidence="2 3" key="1">
    <citation type="submission" date="2017-12" db="EMBL/GenBank/DDBJ databases">
        <title>Genome sequence of the active heterotrophic nitrifier-denitrifier, Cupriavidus pauculus UM1.</title>
        <authorList>
            <person name="Putonti C."/>
            <person name="Castignetti D."/>
        </authorList>
    </citation>
    <scope>NUCLEOTIDE SEQUENCE [LARGE SCALE GENOMIC DNA]</scope>
    <source>
        <strain evidence="2 3">UM1</strain>
    </source>
</reference>
<dbReference type="EMBL" id="PJRP01000002">
    <property type="protein sequence ID" value="PLQ01594.1"/>
    <property type="molecule type" value="Genomic_DNA"/>
</dbReference>
<evidence type="ECO:0000313" key="3">
    <source>
        <dbReference type="Proteomes" id="UP000234341"/>
    </source>
</evidence>
<keyword evidence="1" id="KW-0812">Transmembrane</keyword>
<dbReference type="InterPro" id="IPR012902">
    <property type="entry name" value="N_methyl_site"/>
</dbReference>
<keyword evidence="1" id="KW-0472">Membrane</keyword>
<proteinExistence type="predicted"/>
<organism evidence="2 3">
    <name type="scientific">Cupriavidus pauculus</name>
    <dbReference type="NCBI Taxonomy" id="82633"/>
    <lineage>
        <taxon>Bacteria</taxon>
        <taxon>Pseudomonadati</taxon>
        <taxon>Pseudomonadota</taxon>
        <taxon>Betaproteobacteria</taxon>
        <taxon>Burkholderiales</taxon>
        <taxon>Burkholderiaceae</taxon>
        <taxon>Cupriavidus</taxon>
    </lineage>
</organism>
<sequence>MRRSYPIRPHRAAGYTLVELMVTLVLTLLLLSAGLSFYMLSRNSYATIDDSANLQERGNFAMSVVTRQLRQTAFTPTADGMGLMTVDDPMLGGVDSCSNPLVKTVAGVEQLTCAGGTSVNNSDAVMVRFFGISDSTTKLPDGSMVDCAGMGVGTFTDPALAGQQRGLSVLYVATGSNGKPSLMCQYPLRKDGAVVAGSYVTQELVPGVEAFQVLYGIGLNEDEVPDKYVPASQVAAAEWKQVLTAKVSMVIRTDNASADSTGPGTFSLFGALGAKTADSSFQPTQDLNSARKLFSATVQMHNYLSCFQGDNSCL</sequence>
<dbReference type="RefSeq" id="WP_101680945.1">
    <property type="nucleotide sequence ID" value="NZ_PJRP01000002.1"/>
</dbReference>
<dbReference type="PROSITE" id="PS00409">
    <property type="entry name" value="PROKAR_NTER_METHYL"/>
    <property type="match status" value="1"/>
</dbReference>
<accession>A0A2N5CHB2</accession>
<comment type="caution">
    <text evidence="2">The sequence shown here is derived from an EMBL/GenBank/DDBJ whole genome shotgun (WGS) entry which is preliminary data.</text>
</comment>
<evidence type="ECO:0000313" key="2">
    <source>
        <dbReference type="EMBL" id="PLQ01594.1"/>
    </source>
</evidence>
<dbReference type="Pfam" id="PF07963">
    <property type="entry name" value="N_methyl"/>
    <property type="match status" value="1"/>
</dbReference>
<evidence type="ECO:0000256" key="1">
    <source>
        <dbReference type="SAM" id="Phobius"/>
    </source>
</evidence>